<feature type="domain" description="GTPase-associated protein 1 middle" evidence="1">
    <location>
        <begin position="128"/>
        <end position="229"/>
    </location>
</feature>
<sequence length="785" mass="80264">MADGRSGDAGPYGMVLGVVDPAAAAGGSPALRPVRVTAGIEVVRAVATLGWPVPEAGTSVGVLDVLPGGARVLTRLSAQGGGVAAHCVHLPAGARLPGGRAPVAFLDAPGWGSGDPLGAEPPLSSSLGDFARARAPWVAAFLEGVREVLTRDGAGAPDAEGTAYEGGVPFLVAEKEPSLVARWIALACAVLPPERAGSLSFTTYGPREAARSGRLVVGVPLGSAPAVAGQRLLDGALPPGEPVTDLWAAGAAWLWREGRPALAAGARPALDGFALVAAAHREGLTIPAPVRALLPDALDALPASELPHAVGALADLLGAETPASDAEAAGLARVWARLEDRAPLHVTAPLAGAVLMALVADRPTGVPVPGATSLTASGRAALATRLGPRLREAVAEPTLGPRRSVALLQAAAVLGVEIAGPVLADVADRLVAALTRVPAEEEALPVPGALAGLPELCAVLLPRLERYAAREPLAAQALLDVVDVPLDAAVRPVPHLRMCAGAASARALALDAVAAWDELLRTSRPSWSTEPALLYTALRLVWTEQPPGLAEMAHILEAADSDSHRAAGTWREAVAAAERGGTGTEAEAAAGRALAAHLFRSFPAELTPRTRARLRLLELAGDIAEGRGTDWAEQAVALREPGEVAESSGLLAHVYAVLGTAVLRQPGSPEGELYGLARSGDPELLAAYRQAAQSAGFGERLRADPATAAGCFVDWTAHPGAGPAWEATSTALLDDVLRPALRSASRAHLTALTTALAAGGPHRVSAFETWHQRTRASRWRRLLGG</sequence>
<protein>
    <submittedName>
        <fullName evidence="3">GTPase-associated protein 1-related protein</fullName>
    </submittedName>
</protein>
<evidence type="ECO:0000313" key="4">
    <source>
        <dbReference type="Proteomes" id="UP001183607"/>
    </source>
</evidence>
<dbReference type="Proteomes" id="UP001183607">
    <property type="component" value="Unassembled WGS sequence"/>
</dbReference>
<evidence type="ECO:0000259" key="1">
    <source>
        <dbReference type="Pfam" id="PF20014"/>
    </source>
</evidence>
<comment type="caution">
    <text evidence="3">The sequence shown here is derived from an EMBL/GenBank/DDBJ whole genome shotgun (WGS) entry which is preliminary data.</text>
</comment>
<reference evidence="4" key="1">
    <citation type="submission" date="2023-07" db="EMBL/GenBank/DDBJ databases">
        <title>30 novel species of actinomycetes from the DSMZ collection.</title>
        <authorList>
            <person name="Nouioui I."/>
        </authorList>
    </citation>
    <scope>NUCLEOTIDE SEQUENCE [LARGE SCALE GENOMIC DNA]</scope>
    <source>
        <strain evidence="4">DSM 41982</strain>
    </source>
</reference>
<dbReference type="Pfam" id="PF20052">
    <property type="entry name" value="GAP1-C"/>
    <property type="match status" value="1"/>
</dbReference>
<gene>
    <name evidence="3" type="ORF">RM574_03700</name>
</gene>
<dbReference type="RefSeq" id="WP_311676617.1">
    <property type="nucleotide sequence ID" value="NZ_JAVRER010000004.1"/>
</dbReference>
<dbReference type="EMBL" id="JAVRER010000004">
    <property type="protein sequence ID" value="MDT0414583.1"/>
    <property type="molecule type" value="Genomic_DNA"/>
</dbReference>
<accession>A0ABD5E1N8</accession>
<dbReference type="InterPro" id="IPR049532">
    <property type="entry name" value="GAP1-like_C"/>
</dbReference>
<proteinExistence type="predicted"/>
<evidence type="ECO:0000313" key="3">
    <source>
        <dbReference type="EMBL" id="MDT0414583.1"/>
    </source>
</evidence>
<evidence type="ECO:0000259" key="2">
    <source>
        <dbReference type="Pfam" id="PF20052"/>
    </source>
</evidence>
<dbReference type="Pfam" id="PF20014">
    <property type="entry name" value="GAP1-M"/>
    <property type="match status" value="1"/>
</dbReference>
<name>A0ABD5E1N8_9ACTN</name>
<organism evidence="3 4">
    <name type="scientific">Streptomyces evansiae</name>
    <dbReference type="NCBI Taxonomy" id="3075535"/>
    <lineage>
        <taxon>Bacteria</taxon>
        <taxon>Bacillati</taxon>
        <taxon>Actinomycetota</taxon>
        <taxon>Actinomycetes</taxon>
        <taxon>Kitasatosporales</taxon>
        <taxon>Streptomycetaceae</taxon>
        <taxon>Streptomyces</taxon>
    </lineage>
</organism>
<dbReference type="AlphaFoldDB" id="A0ABD5E1N8"/>
<dbReference type="InterPro" id="IPR045401">
    <property type="entry name" value="GAP1-M"/>
</dbReference>
<feature type="domain" description="GTPase-associated protein 1-like C-terminal" evidence="2">
    <location>
        <begin position="255"/>
        <end position="767"/>
    </location>
</feature>